<dbReference type="SUPFAM" id="SSF74650">
    <property type="entry name" value="Galactose mutarotase-like"/>
    <property type="match status" value="1"/>
</dbReference>
<proteinExistence type="predicted"/>
<comment type="caution">
    <text evidence="3">The sequence shown here is derived from an EMBL/GenBank/DDBJ whole genome shotgun (WGS) entry which is preliminary data.</text>
</comment>
<gene>
    <name evidence="3" type="ORF">E6K72_04495</name>
</gene>
<accession>A0A538SZE0</accession>
<dbReference type="GO" id="GO:0003824">
    <property type="term" value="F:catalytic activity"/>
    <property type="evidence" value="ECO:0007669"/>
    <property type="project" value="InterPro"/>
</dbReference>
<evidence type="ECO:0000313" key="3">
    <source>
        <dbReference type="EMBL" id="TMQ56769.1"/>
    </source>
</evidence>
<protein>
    <submittedName>
        <fullName evidence="3">DUF1926 domain-containing protein</fullName>
    </submittedName>
</protein>
<dbReference type="EMBL" id="VBOS01000150">
    <property type="protein sequence ID" value="TMQ56769.1"/>
    <property type="molecule type" value="Genomic_DNA"/>
</dbReference>
<evidence type="ECO:0000259" key="2">
    <source>
        <dbReference type="Pfam" id="PF09095"/>
    </source>
</evidence>
<feature type="region of interest" description="Disordered" evidence="1">
    <location>
        <begin position="25"/>
        <end position="46"/>
    </location>
</feature>
<evidence type="ECO:0000256" key="1">
    <source>
        <dbReference type="SAM" id="MobiDB-lite"/>
    </source>
</evidence>
<dbReference type="Gene3D" id="2.70.98.10">
    <property type="match status" value="1"/>
</dbReference>
<sequence length="290" mass="31356">MAGPVQLSLLARRLRRALPAAPASCGLSRADRGRAPPRGAGRAGRGARLWGFDDRTREWNTLDTLARRPEHYHEELRRAEVGAREGETIHGALRAREPGLAALVEHYDADGRDSFLDSWREGDALGDWSRLAFSFIGEAPGAVTLRAAGGALPSLTKEYRLGADGALDVAYTLEAPAARHGQLTVVLNLGLHVARADDRFVEIGGARAEPAHFAARARHDRVERSAFVDRWAGRSLTLTTDREAQLERAPIETVSLSEQGAERVFQGLELRYTFAVSGTAGVAGAAEARP</sequence>
<dbReference type="GO" id="GO:0030246">
    <property type="term" value="F:carbohydrate binding"/>
    <property type="evidence" value="ECO:0007669"/>
    <property type="project" value="InterPro"/>
</dbReference>
<dbReference type="InterPro" id="IPR015179">
    <property type="entry name" value="A-amylase/a-glucTrfase_C"/>
</dbReference>
<dbReference type="Pfam" id="PF09095">
    <property type="entry name" value="AmyA-gluTrfs_C"/>
    <property type="match status" value="1"/>
</dbReference>
<dbReference type="AlphaFoldDB" id="A0A538SZE0"/>
<dbReference type="Proteomes" id="UP000317716">
    <property type="component" value="Unassembled WGS sequence"/>
</dbReference>
<dbReference type="InterPro" id="IPR011013">
    <property type="entry name" value="Gal_mutarotase_sf_dom"/>
</dbReference>
<feature type="domain" description="Alpha-amylase/4-alpha-glucanotransferase C-terminal" evidence="2">
    <location>
        <begin position="45"/>
        <end position="277"/>
    </location>
</feature>
<dbReference type="InterPro" id="IPR014718">
    <property type="entry name" value="GH-type_carb-bd"/>
</dbReference>
<name>A0A538SZE0_UNCEI</name>
<reference evidence="3 4" key="1">
    <citation type="journal article" date="2019" name="Nat. Microbiol.">
        <title>Mediterranean grassland soil C-N compound turnover is dependent on rainfall and depth, and is mediated by genomically divergent microorganisms.</title>
        <authorList>
            <person name="Diamond S."/>
            <person name="Andeer P.F."/>
            <person name="Li Z."/>
            <person name="Crits-Christoph A."/>
            <person name="Burstein D."/>
            <person name="Anantharaman K."/>
            <person name="Lane K.R."/>
            <person name="Thomas B.C."/>
            <person name="Pan C."/>
            <person name="Northen T.R."/>
            <person name="Banfield J.F."/>
        </authorList>
    </citation>
    <scope>NUCLEOTIDE SEQUENCE [LARGE SCALE GENOMIC DNA]</scope>
    <source>
        <strain evidence="3">WS_2</strain>
    </source>
</reference>
<dbReference type="GO" id="GO:0005975">
    <property type="term" value="P:carbohydrate metabolic process"/>
    <property type="evidence" value="ECO:0007669"/>
    <property type="project" value="InterPro"/>
</dbReference>
<evidence type="ECO:0000313" key="4">
    <source>
        <dbReference type="Proteomes" id="UP000317716"/>
    </source>
</evidence>
<organism evidence="3 4">
    <name type="scientific">Eiseniibacteriota bacterium</name>
    <dbReference type="NCBI Taxonomy" id="2212470"/>
    <lineage>
        <taxon>Bacteria</taxon>
        <taxon>Candidatus Eiseniibacteriota</taxon>
    </lineage>
</organism>